<dbReference type="PANTHER" id="PTHR44591">
    <property type="entry name" value="STRESS RESPONSE REGULATOR PROTEIN 1"/>
    <property type="match status" value="1"/>
</dbReference>
<keyword evidence="5" id="KW-1185">Reference proteome</keyword>
<dbReference type="PANTHER" id="PTHR44591:SF3">
    <property type="entry name" value="RESPONSE REGULATORY DOMAIN-CONTAINING PROTEIN"/>
    <property type="match status" value="1"/>
</dbReference>
<dbReference type="RefSeq" id="WP_386670559.1">
    <property type="nucleotide sequence ID" value="NZ_JBHLTG010000004.1"/>
</dbReference>
<gene>
    <name evidence="4" type="ORF">ACFFGH_17395</name>
</gene>
<keyword evidence="1 2" id="KW-0597">Phosphoprotein</keyword>
<feature type="modified residue" description="4-aspartylphosphate" evidence="2">
    <location>
        <position position="55"/>
    </location>
</feature>
<dbReference type="SUPFAM" id="SSF52172">
    <property type="entry name" value="CheY-like"/>
    <property type="match status" value="1"/>
</dbReference>
<dbReference type="InterPro" id="IPR011006">
    <property type="entry name" value="CheY-like_superfamily"/>
</dbReference>
<proteinExistence type="predicted"/>
<dbReference type="InterPro" id="IPR001789">
    <property type="entry name" value="Sig_transdc_resp-reg_receiver"/>
</dbReference>
<protein>
    <submittedName>
        <fullName evidence="4">Response regulator transcription factor</fullName>
    </submittedName>
</protein>
<sequence length="127" mass="13758">MTHEDILIIDDSADIRDTLRDVFELEGYSVRTAENGRVGLDVLQAGQPPCLVVLDLMMPVMDGWEFLQRLRSHGDRKVAAVSVVVVSGASSPGELADLERRYGCSVLTKPADIGRLLGEAQGCCGDK</sequence>
<evidence type="ECO:0000256" key="1">
    <source>
        <dbReference type="ARBA" id="ARBA00022553"/>
    </source>
</evidence>
<dbReference type="Gene3D" id="3.40.50.2300">
    <property type="match status" value="1"/>
</dbReference>
<organism evidence="4 5">
    <name type="scientific">Lysobacter korlensis</name>
    <dbReference type="NCBI Taxonomy" id="553636"/>
    <lineage>
        <taxon>Bacteria</taxon>
        <taxon>Pseudomonadati</taxon>
        <taxon>Pseudomonadota</taxon>
        <taxon>Gammaproteobacteria</taxon>
        <taxon>Lysobacterales</taxon>
        <taxon>Lysobacteraceae</taxon>
        <taxon>Lysobacter</taxon>
    </lineage>
</organism>
<comment type="caution">
    <text evidence="4">The sequence shown here is derived from an EMBL/GenBank/DDBJ whole genome shotgun (WGS) entry which is preliminary data.</text>
</comment>
<name>A0ABV6RRK6_9GAMM</name>
<dbReference type="SMART" id="SM00448">
    <property type="entry name" value="REC"/>
    <property type="match status" value="1"/>
</dbReference>
<reference evidence="4 5" key="1">
    <citation type="submission" date="2024-09" db="EMBL/GenBank/DDBJ databases">
        <authorList>
            <person name="Sun Q."/>
            <person name="Mori K."/>
        </authorList>
    </citation>
    <scope>NUCLEOTIDE SEQUENCE [LARGE SCALE GENOMIC DNA]</scope>
    <source>
        <strain evidence="4 5">KCTC 23076</strain>
    </source>
</reference>
<evidence type="ECO:0000259" key="3">
    <source>
        <dbReference type="PROSITE" id="PS50110"/>
    </source>
</evidence>
<dbReference type="Proteomes" id="UP001589896">
    <property type="component" value="Unassembled WGS sequence"/>
</dbReference>
<evidence type="ECO:0000256" key="2">
    <source>
        <dbReference type="PROSITE-ProRule" id="PRU00169"/>
    </source>
</evidence>
<accession>A0ABV6RRK6</accession>
<evidence type="ECO:0000313" key="5">
    <source>
        <dbReference type="Proteomes" id="UP001589896"/>
    </source>
</evidence>
<dbReference type="Pfam" id="PF00072">
    <property type="entry name" value="Response_reg"/>
    <property type="match status" value="1"/>
</dbReference>
<evidence type="ECO:0000313" key="4">
    <source>
        <dbReference type="EMBL" id="MFC0679615.1"/>
    </source>
</evidence>
<dbReference type="EMBL" id="JBHLTG010000004">
    <property type="protein sequence ID" value="MFC0679615.1"/>
    <property type="molecule type" value="Genomic_DNA"/>
</dbReference>
<dbReference type="PROSITE" id="PS50110">
    <property type="entry name" value="RESPONSE_REGULATORY"/>
    <property type="match status" value="1"/>
</dbReference>
<feature type="domain" description="Response regulatory" evidence="3">
    <location>
        <begin position="5"/>
        <end position="124"/>
    </location>
</feature>
<dbReference type="InterPro" id="IPR050595">
    <property type="entry name" value="Bact_response_regulator"/>
</dbReference>